<protein>
    <submittedName>
        <fullName evidence="1">Uncharacterized protein</fullName>
    </submittedName>
</protein>
<proteinExistence type="predicted"/>
<evidence type="ECO:0000313" key="2">
    <source>
        <dbReference type="Proteomes" id="UP000477070"/>
    </source>
</evidence>
<dbReference type="AlphaFoldDB" id="A0A6L7D8S9"/>
<evidence type="ECO:0000313" key="1">
    <source>
        <dbReference type="EMBL" id="MWV69531.1"/>
    </source>
</evidence>
<name>A0A6L7D8S9_9HELI</name>
<accession>A0A6L7D8S9</accession>
<dbReference type="RefSeq" id="WP_160659317.1">
    <property type="nucleotide sequence ID" value="NZ_QBIU01000001.1"/>
</dbReference>
<comment type="caution">
    <text evidence="1">The sequence shown here is derived from an EMBL/GenBank/DDBJ whole genome shotgun (WGS) entry which is preliminary data.</text>
</comment>
<organism evidence="1 2">
    <name type="scientific">Helicobacter saguini</name>
    <dbReference type="NCBI Taxonomy" id="1548018"/>
    <lineage>
        <taxon>Bacteria</taxon>
        <taxon>Pseudomonadati</taxon>
        <taxon>Campylobacterota</taxon>
        <taxon>Epsilonproteobacteria</taxon>
        <taxon>Campylobacterales</taxon>
        <taxon>Helicobacteraceae</taxon>
        <taxon>Helicobacter</taxon>
    </lineage>
</organism>
<dbReference type="Proteomes" id="UP000477070">
    <property type="component" value="Unassembled WGS sequence"/>
</dbReference>
<gene>
    <name evidence="1" type="ORF">DCO61_05785</name>
</gene>
<sequence length="365" mass="42598">MQLRKNIHNIRGGGGNLIFIIKPSHKAVLECFNYDKYIILEDMDVAKIMQSSKVCLTPTKGHIFPAHFHPLNKHNLLQNNIKQSYINLLEIDSIMQKPSNMPLLSDELKLKLSKIAPLEKIILYLPEANSIDSLSQIIFENECKVLHNLGYKILLNSTKKEFDSKYAINLNLSLKDAIALSLICRFVISMRSGFCDVISTHCKNLRIYYPSKEMIDFWSLKILHLNDNAIEVSQSDYVKTPPKEINNFLAYRFYNRIHKKGFFNKLKLPFTLFKIYNENKRLLALELDFSDIDSKNIESNLSYFLRSYDLVLSQEILNLYKNPLNIFTFPFKLKKINKLYHANNNKLLQDKLKKEWVKILESSNI</sequence>
<reference evidence="1 2" key="1">
    <citation type="submission" date="2019-12" db="EMBL/GenBank/DDBJ databases">
        <title>Multi-Generational Helicobacter saguini Isolates.</title>
        <authorList>
            <person name="Mannion A."/>
            <person name="Shen Z."/>
            <person name="Fox J.G."/>
        </authorList>
    </citation>
    <scope>NUCLEOTIDE SEQUENCE [LARGE SCALE GENOMIC DNA]</scope>
    <source>
        <strain evidence="2">16-048 (F4)</strain>
    </source>
</reference>
<dbReference type="EMBL" id="QBIU01000001">
    <property type="protein sequence ID" value="MWV69531.1"/>
    <property type="molecule type" value="Genomic_DNA"/>
</dbReference>